<name>A0A1H8MC04_9RHOB</name>
<dbReference type="EMBL" id="FOCM01000015">
    <property type="protein sequence ID" value="SEO14810.1"/>
    <property type="molecule type" value="Genomic_DNA"/>
</dbReference>
<dbReference type="SUPFAM" id="SSF50952">
    <property type="entry name" value="Soluble quinoprotein glucose dehydrogenase"/>
    <property type="match status" value="1"/>
</dbReference>
<protein>
    <submittedName>
        <fullName evidence="3">Glucose/arabinose dehydrogenase, beta-propeller fold</fullName>
    </submittedName>
</protein>
<evidence type="ECO:0000313" key="3">
    <source>
        <dbReference type="EMBL" id="SEO14810.1"/>
    </source>
</evidence>
<dbReference type="AlphaFoldDB" id="A0A1H8MC04"/>
<reference evidence="4" key="1">
    <citation type="submission" date="2016-10" db="EMBL/GenBank/DDBJ databases">
        <authorList>
            <person name="Varghese N."/>
            <person name="Submissions S."/>
        </authorList>
    </citation>
    <scope>NUCLEOTIDE SEQUENCE [LARGE SCALE GENOMIC DNA]</scope>
    <source>
        <strain evidence="4">DSM 26893</strain>
    </source>
</reference>
<dbReference type="Gene3D" id="2.120.10.30">
    <property type="entry name" value="TolB, C-terminal domain"/>
    <property type="match status" value="1"/>
</dbReference>
<evidence type="ECO:0000313" key="4">
    <source>
        <dbReference type="Proteomes" id="UP000199372"/>
    </source>
</evidence>
<sequence>MQRTRQTTLAALLVTMAAPPVTAAPGHGETDVTFTRGNRNTDFAPAFDAQFRADLVEGSASTSTELLAGGLVHPWGIDQLPDGSFLVTERPGHLRHVTADGTVHDPIAGVPEVYNAAPETGWATQAGLLDVKAGPDFAENRMVYFTYSKPMGDGMSATAAARGTLSDDMTELRNVEDIWVQSPPSDAAMHYGSRLVFPGDGTVFITTGEHFTEEYRDYAQDLDRTYGKVIRVNLDGSIPEDNPFVGREGDDAIWSLGHRNMQGADLAPDGSLFVLEHGPAGGDEINKPAPGANYGWPLVSYGEQYSGELVGTGQASMEGMEQPLYFWDPVIAPGGATFVTGEMFPEWEGDLMIGSLYPSGLVRIVFGEDGYVVEEERLLRNQGRVRDVDVLADGSIVFLTDFENGSIIHVTAPD</sequence>
<evidence type="ECO:0000256" key="1">
    <source>
        <dbReference type="SAM" id="SignalP"/>
    </source>
</evidence>
<dbReference type="Pfam" id="PF07995">
    <property type="entry name" value="GSDH"/>
    <property type="match status" value="1"/>
</dbReference>
<dbReference type="PANTHER" id="PTHR19328:SF75">
    <property type="entry name" value="ALDOSE SUGAR DEHYDROGENASE YLII"/>
    <property type="match status" value="1"/>
</dbReference>
<dbReference type="PANTHER" id="PTHR19328">
    <property type="entry name" value="HEDGEHOG-INTERACTING PROTEIN"/>
    <property type="match status" value="1"/>
</dbReference>
<dbReference type="InterPro" id="IPR011041">
    <property type="entry name" value="Quinoprot_gluc/sorb_DH_b-prop"/>
</dbReference>
<dbReference type="Proteomes" id="UP000199372">
    <property type="component" value="Unassembled WGS sequence"/>
</dbReference>
<organism evidence="3 4">
    <name type="scientific">Palleronia pelagia</name>
    <dbReference type="NCBI Taxonomy" id="387096"/>
    <lineage>
        <taxon>Bacteria</taxon>
        <taxon>Pseudomonadati</taxon>
        <taxon>Pseudomonadota</taxon>
        <taxon>Alphaproteobacteria</taxon>
        <taxon>Rhodobacterales</taxon>
        <taxon>Roseobacteraceae</taxon>
        <taxon>Palleronia</taxon>
    </lineage>
</organism>
<dbReference type="InterPro" id="IPR011042">
    <property type="entry name" value="6-blade_b-propeller_TolB-like"/>
</dbReference>
<keyword evidence="1" id="KW-0732">Signal</keyword>
<feature type="chain" id="PRO_5011559719" evidence="1">
    <location>
        <begin position="24"/>
        <end position="414"/>
    </location>
</feature>
<keyword evidence="4" id="KW-1185">Reference proteome</keyword>
<feature type="signal peptide" evidence="1">
    <location>
        <begin position="1"/>
        <end position="23"/>
    </location>
</feature>
<evidence type="ECO:0000259" key="2">
    <source>
        <dbReference type="Pfam" id="PF07995"/>
    </source>
</evidence>
<dbReference type="OrthoDB" id="9770043at2"/>
<dbReference type="RefSeq" id="WP_091846847.1">
    <property type="nucleotide sequence ID" value="NZ_FOCM01000015.1"/>
</dbReference>
<feature type="domain" description="Glucose/Sorbosone dehydrogenase" evidence="2">
    <location>
        <begin position="72"/>
        <end position="408"/>
    </location>
</feature>
<dbReference type="InterPro" id="IPR012938">
    <property type="entry name" value="Glc/Sorbosone_DH"/>
</dbReference>
<gene>
    <name evidence="3" type="ORF">SAMN04488011_11512</name>
</gene>
<proteinExistence type="predicted"/>
<accession>A0A1H8MC04</accession>